<dbReference type="Pfam" id="PF00440">
    <property type="entry name" value="TetR_N"/>
    <property type="match status" value="1"/>
</dbReference>
<evidence type="ECO:0000313" key="5">
    <source>
        <dbReference type="EMBL" id="MED4403529.1"/>
    </source>
</evidence>
<dbReference type="PROSITE" id="PS01081">
    <property type="entry name" value="HTH_TETR_1"/>
    <property type="match status" value="1"/>
</dbReference>
<dbReference type="PRINTS" id="PR00455">
    <property type="entry name" value="HTHTETR"/>
</dbReference>
<evidence type="ECO:0000256" key="3">
    <source>
        <dbReference type="PROSITE-ProRule" id="PRU00335"/>
    </source>
</evidence>
<dbReference type="RefSeq" id="WP_328015781.1">
    <property type="nucleotide sequence ID" value="NZ_JARTFS010000017.1"/>
</dbReference>
<evidence type="ECO:0000259" key="4">
    <source>
        <dbReference type="PROSITE" id="PS50977"/>
    </source>
</evidence>
<dbReference type="Proteomes" id="UP001342826">
    <property type="component" value="Unassembled WGS sequence"/>
</dbReference>
<feature type="DNA-binding region" description="H-T-H motif" evidence="3">
    <location>
        <begin position="25"/>
        <end position="44"/>
    </location>
</feature>
<dbReference type="InterPro" id="IPR009057">
    <property type="entry name" value="Homeodomain-like_sf"/>
</dbReference>
<feature type="domain" description="HTH tetR-type" evidence="4">
    <location>
        <begin position="2"/>
        <end position="62"/>
    </location>
</feature>
<reference evidence="5 6" key="1">
    <citation type="submission" date="2023-03" db="EMBL/GenBank/DDBJ databases">
        <title>Bacillus Genome Sequencing.</title>
        <authorList>
            <person name="Dunlap C."/>
        </authorList>
    </citation>
    <scope>NUCLEOTIDE SEQUENCE [LARGE SCALE GENOMIC DNA]</scope>
    <source>
        <strain evidence="5 6">NRS-1717</strain>
    </source>
</reference>
<evidence type="ECO:0000256" key="1">
    <source>
        <dbReference type="ARBA" id="ARBA00022491"/>
    </source>
</evidence>
<organism evidence="5 6">
    <name type="scientific">Metabacillus fastidiosus</name>
    <dbReference type="NCBI Taxonomy" id="1458"/>
    <lineage>
        <taxon>Bacteria</taxon>
        <taxon>Bacillati</taxon>
        <taxon>Bacillota</taxon>
        <taxon>Bacilli</taxon>
        <taxon>Bacillales</taxon>
        <taxon>Bacillaceae</taxon>
        <taxon>Metabacillus</taxon>
    </lineage>
</organism>
<dbReference type="EMBL" id="JARTFS010000017">
    <property type="protein sequence ID" value="MED4403529.1"/>
    <property type="molecule type" value="Genomic_DNA"/>
</dbReference>
<evidence type="ECO:0000256" key="2">
    <source>
        <dbReference type="ARBA" id="ARBA00023125"/>
    </source>
</evidence>
<dbReference type="Gene3D" id="1.10.357.10">
    <property type="entry name" value="Tetracycline Repressor, domain 2"/>
    <property type="match status" value="1"/>
</dbReference>
<evidence type="ECO:0000313" key="6">
    <source>
        <dbReference type="Proteomes" id="UP001342826"/>
    </source>
</evidence>
<keyword evidence="2 3" id="KW-0238">DNA-binding</keyword>
<dbReference type="PANTHER" id="PTHR43479:SF22">
    <property type="entry name" value="TRANSCRIPTIONAL REGULATOR, TETR FAMILY"/>
    <property type="match status" value="1"/>
</dbReference>
<dbReference type="PROSITE" id="PS50977">
    <property type="entry name" value="HTH_TETR_2"/>
    <property type="match status" value="1"/>
</dbReference>
<dbReference type="InterPro" id="IPR023772">
    <property type="entry name" value="DNA-bd_HTH_TetR-type_CS"/>
</dbReference>
<protein>
    <submittedName>
        <fullName evidence="5">TetR/AcrR family transcriptional regulator</fullName>
    </submittedName>
</protein>
<gene>
    <name evidence="5" type="ORF">P9271_19660</name>
</gene>
<keyword evidence="1" id="KW-0678">Repressor</keyword>
<name>A0ABU6P2G3_9BACI</name>
<keyword evidence="6" id="KW-1185">Reference proteome</keyword>
<dbReference type="SUPFAM" id="SSF46689">
    <property type="entry name" value="Homeodomain-like"/>
    <property type="match status" value="1"/>
</dbReference>
<proteinExistence type="predicted"/>
<dbReference type="PANTHER" id="PTHR43479">
    <property type="entry name" value="ACREF/ENVCD OPERON REPRESSOR-RELATED"/>
    <property type="match status" value="1"/>
</dbReference>
<sequence>MNKRKQHVIKMAHQLFIDKGFQATSIQDILEISGISKGTFYNYFSSKSELLIALFRMIYEQLEHDRNKLLIGQDPSNIEIFIKQVELQMETNRANKLISLFEEVLVLNDPELKKSIRYGNFKMINWLYNRFIDIFGESKKPFLLDSAIMFTGILQNNLKYYHAAYGANVSIHQVIRYSVERIVKMIEEVSKTGDQLLNPEFLDNWLPNSSYCNENFKKKLANIVLDLKKMLDHSKEQEKYIELLDFIQEELSDSKNPRQFLIESALLFLNNSDIFLKKQELQYLEQLIQDYFNQIGKTN</sequence>
<dbReference type="InterPro" id="IPR050624">
    <property type="entry name" value="HTH-type_Tx_Regulator"/>
</dbReference>
<comment type="caution">
    <text evidence="5">The sequence shown here is derived from an EMBL/GenBank/DDBJ whole genome shotgun (WGS) entry which is preliminary data.</text>
</comment>
<accession>A0ABU6P2G3</accession>
<dbReference type="InterPro" id="IPR001647">
    <property type="entry name" value="HTH_TetR"/>
</dbReference>